<evidence type="ECO:0000313" key="2">
    <source>
        <dbReference type="EMBL" id="MBC5767540.1"/>
    </source>
</evidence>
<keyword evidence="1" id="KW-1133">Transmembrane helix</keyword>
<keyword evidence="1" id="KW-0472">Membrane</keyword>
<comment type="caution">
    <text evidence="2">The sequence shown here is derived from an EMBL/GenBank/DDBJ whole genome shotgun (WGS) entry which is preliminary data.</text>
</comment>
<evidence type="ECO:0000313" key="3">
    <source>
        <dbReference type="Proteomes" id="UP000596827"/>
    </source>
</evidence>
<evidence type="ECO:0000256" key="1">
    <source>
        <dbReference type="SAM" id="Phobius"/>
    </source>
</evidence>
<dbReference type="RefSeq" id="WP_187084026.1">
    <property type="nucleotide sequence ID" value="NZ_JACORU010000011.1"/>
</dbReference>
<feature type="transmembrane region" description="Helical" evidence="1">
    <location>
        <begin position="42"/>
        <end position="60"/>
    </location>
</feature>
<keyword evidence="1" id="KW-0812">Transmembrane</keyword>
<reference evidence="2" key="1">
    <citation type="submission" date="2020-08" db="EMBL/GenBank/DDBJ databases">
        <title>Ramlibacter sp. GTP1 16S ribosomal RNA gene genome sequencing and assembly.</title>
        <authorList>
            <person name="Kang M."/>
        </authorList>
    </citation>
    <scope>NUCLEOTIDE SEQUENCE</scope>
    <source>
        <strain evidence="2">GTP1</strain>
    </source>
</reference>
<accession>A0A923S4I5</accession>
<organism evidence="2 3">
    <name type="scientific">Ramlibacter albus</name>
    <dbReference type="NCBI Taxonomy" id="2079448"/>
    <lineage>
        <taxon>Bacteria</taxon>
        <taxon>Pseudomonadati</taxon>
        <taxon>Pseudomonadota</taxon>
        <taxon>Betaproteobacteria</taxon>
        <taxon>Burkholderiales</taxon>
        <taxon>Comamonadaceae</taxon>
        <taxon>Ramlibacter</taxon>
    </lineage>
</organism>
<keyword evidence="3" id="KW-1185">Reference proteome</keyword>
<sequence length="81" mass="8631">MDKNHSLTRAQLALLAVAALLELVLAAVFGCSAFEISDVTRGTLQAFSIAVALLSVSILIEDQVVRPLLQLAQRRNRGTAA</sequence>
<dbReference type="Proteomes" id="UP000596827">
    <property type="component" value="Unassembled WGS sequence"/>
</dbReference>
<protein>
    <submittedName>
        <fullName evidence="2">Uncharacterized protein</fullName>
    </submittedName>
</protein>
<proteinExistence type="predicted"/>
<dbReference type="EMBL" id="JACORU010000011">
    <property type="protein sequence ID" value="MBC5767540.1"/>
    <property type="molecule type" value="Genomic_DNA"/>
</dbReference>
<name>A0A923S4I5_9BURK</name>
<dbReference type="AlphaFoldDB" id="A0A923S4I5"/>
<gene>
    <name evidence="2" type="ORF">H8R02_23955</name>
</gene>